<dbReference type="Gene3D" id="2.40.160.10">
    <property type="entry name" value="Porin"/>
    <property type="match status" value="1"/>
</dbReference>
<dbReference type="Pfam" id="PF09694">
    <property type="entry name" value="Gcw_chp"/>
    <property type="match status" value="1"/>
</dbReference>
<proteinExistence type="predicted"/>
<evidence type="ECO:0008006" key="3">
    <source>
        <dbReference type="Google" id="ProtNLM"/>
    </source>
</evidence>
<dbReference type="AlphaFoldDB" id="A0A1E3GS93"/>
<accession>A0A1E3GS93</accession>
<dbReference type="InterPro" id="IPR023614">
    <property type="entry name" value="Porin_dom_sf"/>
</dbReference>
<gene>
    <name evidence="1" type="ORF">A9E74_01465</name>
</gene>
<organism evidence="1 2">
    <name type="scientific">Methylophaga muralis</name>
    <dbReference type="NCBI Taxonomy" id="291169"/>
    <lineage>
        <taxon>Bacteria</taxon>
        <taxon>Pseudomonadati</taxon>
        <taxon>Pseudomonadota</taxon>
        <taxon>Gammaproteobacteria</taxon>
        <taxon>Thiotrichales</taxon>
        <taxon>Piscirickettsiaceae</taxon>
        <taxon>Methylophaga</taxon>
    </lineage>
</organism>
<dbReference type="InterPro" id="IPR010239">
    <property type="entry name" value="CHP02001"/>
</dbReference>
<dbReference type="Proteomes" id="UP000094379">
    <property type="component" value="Unassembled WGS sequence"/>
</dbReference>
<sequence length="161" mass="17650">MINDDDAHLEMDIYAGYAGEFHNNGIAYDVGVLRYIYPGTDGGNWNEVYGSLSYHYFSLGISHSGDVYGSGEKGTYYNLGVNYPLPAGINLGLGLGYYDYDRDVFGSGNPDSATDYLVGLSKDFAGFELNLSYSNTNSNAKDLYGSKYADSRFIFSISKSM</sequence>
<evidence type="ECO:0000313" key="1">
    <source>
        <dbReference type="EMBL" id="ODN66913.1"/>
    </source>
</evidence>
<evidence type="ECO:0000313" key="2">
    <source>
        <dbReference type="Proteomes" id="UP000094379"/>
    </source>
</evidence>
<keyword evidence="2" id="KW-1185">Reference proteome</keyword>
<dbReference type="EMBL" id="MCRI01000012">
    <property type="protein sequence ID" value="ODN66913.1"/>
    <property type="molecule type" value="Genomic_DNA"/>
</dbReference>
<dbReference type="SUPFAM" id="SSF56935">
    <property type="entry name" value="Porins"/>
    <property type="match status" value="1"/>
</dbReference>
<name>A0A1E3GS93_9GAMM</name>
<comment type="caution">
    <text evidence="1">The sequence shown here is derived from an EMBL/GenBank/DDBJ whole genome shotgun (WGS) entry which is preliminary data.</text>
</comment>
<dbReference type="NCBIfam" id="TIGR02001">
    <property type="entry name" value="gcw_chp"/>
    <property type="match status" value="1"/>
</dbReference>
<dbReference type="PATRIC" id="fig|291169.3.peg.1470"/>
<protein>
    <recommendedName>
        <fullName evidence="3">Porin domain-containing protein</fullName>
    </recommendedName>
</protein>
<dbReference type="STRING" id="291169.A9E74_01465"/>
<reference evidence="1 2" key="1">
    <citation type="submission" date="2016-07" db="EMBL/GenBank/DDBJ databases">
        <title>Draft Genome Sequence of Methylophaga muralis Bur 1.</title>
        <authorList>
            <person name="Vasilenko O.V."/>
            <person name="Doronina N.V."/>
            <person name="Shmareva M.N."/>
            <person name="Tarlachkov S.V."/>
            <person name="Mustakhimov I."/>
            <person name="Trotsenko Y.A."/>
        </authorList>
    </citation>
    <scope>NUCLEOTIDE SEQUENCE [LARGE SCALE GENOMIC DNA]</scope>
    <source>
        <strain evidence="1 2">Bur 1</strain>
    </source>
</reference>